<dbReference type="Gene3D" id="3.30.565.10">
    <property type="entry name" value="Histidine kinase-like ATPase, C-terminal domain"/>
    <property type="match status" value="1"/>
</dbReference>
<accession>A0A1H9HE46</accession>
<organism evidence="1 2">
    <name type="scientific">Flavobacterium frigoris</name>
    <dbReference type="NCBI Taxonomy" id="229204"/>
    <lineage>
        <taxon>Bacteria</taxon>
        <taxon>Pseudomonadati</taxon>
        <taxon>Bacteroidota</taxon>
        <taxon>Flavobacteriia</taxon>
        <taxon>Flavobacteriales</taxon>
        <taxon>Flavobacteriaceae</taxon>
        <taxon>Flavobacterium</taxon>
    </lineage>
</organism>
<dbReference type="AlphaFoldDB" id="A0A1H9HE46"/>
<dbReference type="EMBL" id="FOFZ01000003">
    <property type="protein sequence ID" value="SEQ60601.1"/>
    <property type="molecule type" value="Genomic_DNA"/>
</dbReference>
<sequence>MLLNLMEEEKDEVSLRGTNLYLGSSSRVLAETIDNLKELLEVQTALHPKLKKVNINLHLAKALAVLEDEINKNKVIIQNSISDEETVISNPAYLESILFDLTSNAIKYCALGRIPVISYMVVSEG</sequence>
<name>A0A1H9HE46_FLAFI</name>
<dbReference type="SUPFAM" id="SSF55874">
    <property type="entry name" value="ATPase domain of HSP90 chaperone/DNA topoisomerase II/histidine kinase"/>
    <property type="match status" value="1"/>
</dbReference>
<gene>
    <name evidence="1" type="ORF">SAMN05444355_103111</name>
</gene>
<dbReference type="Proteomes" id="UP000183658">
    <property type="component" value="Unassembled WGS sequence"/>
</dbReference>
<evidence type="ECO:0000313" key="2">
    <source>
        <dbReference type="Proteomes" id="UP000183658"/>
    </source>
</evidence>
<dbReference type="InterPro" id="IPR036890">
    <property type="entry name" value="HATPase_C_sf"/>
</dbReference>
<keyword evidence="2" id="KW-1185">Reference proteome</keyword>
<reference evidence="2" key="1">
    <citation type="submission" date="2016-10" db="EMBL/GenBank/DDBJ databases">
        <authorList>
            <person name="Varghese N."/>
            <person name="Submissions S."/>
        </authorList>
    </citation>
    <scope>NUCLEOTIDE SEQUENCE [LARGE SCALE GENOMIC DNA]</scope>
    <source>
        <strain evidence="2">DSM 15719</strain>
    </source>
</reference>
<proteinExistence type="predicted"/>
<evidence type="ECO:0000313" key="1">
    <source>
        <dbReference type="EMBL" id="SEQ60601.1"/>
    </source>
</evidence>
<protein>
    <submittedName>
        <fullName evidence="1">Uncharacterized protein</fullName>
    </submittedName>
</protein>